<dbReference type="InterPro" id="IPR050280">
    <property type="entry name" value="OMP_Chaperone_SurA"/>
</dbReference>
<dbReference type="Pfam" id="PF00639">
    <property type="entry name" value="Rotamase"/>
    <property type="match status" value="2"/>
</dbReference>
<organism evidence="5 6">
    <name type="scientific">Arthrospiribacter ruber</name>
    <dbReference type="NCBI Taxonomy" id="2487934"/>
    <lineage>
        <taxon>Bacteria</taxon>
        <taxon>Pseudomonadati</taxon>
        <taxon>Bacteroidota</taxon>
        <taxon>Cytophagia</taxon>
        <taxon>Cytophagales</taxon>
        <taxon>Cyclobacteriaceae</taxon>
        <taxon>Arthrospiribacter</taxon>
    </lineage>
</organism>
<comment type="caution">
    <text evidence="5">The sequence shown here is derived from an EMBL/GenBank/DDBJ whole genome shotgun (WGS) entry which is preliminary data.</text>
</comment>
<name>A0A951IXM4_9BACT</name>
<dbReference type="GO" id="GO:0003755">
    <property type="term" value="F:peptidyl-prolyl cis-trans isomerase activity"/>
    <property type="evidence" value="ECO:0007669"/>
    <property type="project" value="UniProtKB-KW"/>
</dbReference>
<feature type="domain" description="PpiC" evidence="4">
    <location>
        <begin position="295"/>
        <end position="392"/>
    </location>
</feature>
<feature type="chain" id="PRO_5037767001" evidence="3">
    <location>
        <begin position="23"/>
        <end position="465"/>
    </location>
</feature>
<feature type="region of interest" description="Disordered" evidence="2">
    <location>
        <begin position="336"/>
        <end position="362"/>
    </location>
</feature>
<dbReference type="AlphaFoldDB" id="A0A951IXM4"/>
<feature type="signal peptide" evidence="3">
    <location>
        <begin position="1"/>
        <end position="22"/>
    </location>
</feature>
<evidence type="ECO:0000256" key="1">
    <source>
        <dbReference type="PROSITE-ProRule" id="PRU00278"/>
    </source>
</evidence>
<evidence type="ECO:0000313" key="5">
    <source>
        <dbReference type="EMBL" id="MBW3467731.1"/>
    </source>
</evidence>
<dbReference type="InterPro" id="IPR000297">
    <property type="entry name" value="PPIase_PpiC"/>
</dbReference>
<protein>
    <submittedName>
        <fullName evidence="5">Peptidylprolyl isomerase</fullName>
    </submittedName>
</protein>
<proteinExistence type="predicted"/>
<dbReference type="EMBL" id="RPHB01000003">
    <property type="protein sequence ID" value="MBW3467731.1"/>
    <property type="molecule type" value="Genomic_DNA"/>
</dbReference>
<reference evidence="5 6" key="1">
    <citation type="journal article" date="2020" name="Syst. Appl. Microbiol.">
        <title>Arthrospiribacter ruber gen. nov., sp. nov., a novel bacterium isolated from Arthrospira cultures.</title>
        <authorList>
            <person name="Waleron M."/>
            <person name="Misztak A."/>
            <person name="Waleron M.M."/>
            <person name="Furmaniak M."/>
            <person name="Mrozik A."/>
            <person name="Waleron K."/>
        </authorList>
    </citation>
    <scope>NUCLEOTIDE SEQUENCE [LARGE SCALE GENOMIC DNA]</scope>
    <source>
        <strain evidence="5 6">DPMB0001</strain>
    </source>
</reference>
<dbReference type="PANTHER" id="PTHR47637:SF1">
    <property type="entry name" value="CHAPERONE SURA"/>
    <property type="match status" value="1"/>
</dbReference>
<evidence type="ECO:0000313" key="6">
    <source>
        <dbReference type="Proteomes" id="UP000727490"/>
    </source>
</evidence>
<keyword evidence="6" id="KW-1185">Reference proteome</keyword>
<gene>
    <name evidence="5" type="ORF">EGN73_07860</name>
</gene>
<feature type="domain" description="PpiC" evidence="4">
    <location>
        <begin position="191"/>
        <end position="292"/>
    </location>
</feature>
<keyword evidence="1" id="KW-0697">Rotamase</keyword>
<dbReference type="RefSeq" id="WP_219288049.1">
    <property type="nucleotide sequence ID" value="NZ_RPHB01000003.1"/>
</dbReference>
<dbReference type="Proteomes" id="UP000727490">
    <property type="component" value="Unassembled WGS sequence"/>
</dbReference>
<keyword evidence="3" id="KW-0732">Signal</keyword>
<feature type="compositionally biased region" description="Basic and acidic residues" evidence="2">
    <location>
        <begin position="336"/>
        <end position="348"/>
    </location>
</feature>
<evidence type="ECO:0000256" key="2">
    <source>
        <dbReference type="SAM" id="MobiDB-lite"/>
    </source>
</evidence>
<evidence type="ECO:0000256" key="3">
    <source>
        <dbReference type="SAM" id="SignalP"/>
    </source>
</evidence>
<keyword evidence="1 5" id="KW-0413">Isomerase</keyword>
<sequence length="465" mass="52646">MSNLKYLFVALIFASGISAVKAQEATSEEKPAATTPTPTSGQVLDKIVAKVNNYILLESDVQLAYLEAVAQSQQGFEAPTRCEVFESLLINKLMVAKADLDSITVTDAEVMFQADQRLSMVMQQFGGDENILAEVYGKTADQLKSEIEEQLKEQLIVQKMQQKITEGLTISPAEVRKFYNSIPRDSLPFFSAEVTVGQIVKKPEVSQHVKDDIIAKMREFRRQIDAGEADFQTLARNNSEDPGSAAQGGELGFFRRGELAPEYEATALSLRPGEISEPIETMFGFHMIQLLERRGNTFNTRHILIRPMPSEDDIKRAEKFLDSLRQQVIDKKIEFSKAAKEHSDDRPTSDNGGFFSDPQNQSNRLTLRTLEDPVLYFTLDSMKVGTITTPMRFEDEREGTKVRVLYYKERYPAHRANMDDDYEKLKAAARRKKEESILSTWFVGAKEDVFIDIDPSYDRCEVLKD</sequence>
<accession>A0A951IXM4</accession>
<dbReference type="PANTHER" id="PTHR47637">
    <property type="entry name" value="CHAPERONE SURA"/>
    <property type="match status" value="1"/>
</dbReference>
<evidence type="ECO:0000259" key="4">
    <source>
        <dbReference type="PROSITE" id="PS50198"/>
    </source>
</evidence>
<dbReference type="PROSITE" id="PS50198">
    <property type="entry name" value="PPIC_PPIASE_2"/>
    <property type="match status" value="2"/>
</dbReference>